<feature type="transmembrane region" description="Helical" evidence="1">
    <location>
        <begin position="259"/>
        <end position="279"/>
    </location>
</feature>
<keyword evidence="1" id="KW-0812">Transmembrane</keyword>
<sequence>MQTLKVVLAAICLVAQQATAYSMGTLQSNVTTVTNGGLTPSGVKDLQTSSSTGTPHASNHVVQNNTFTSIGDWFGGSSTSSQKANEVIQIGPQNVMNVHRKKVVPNPYIEVQKSVPAYEDDQERSMIHFTVHTNPNETINVKNAKLQLQVISGAEDFGLDCPSKNVNIQRIYHPDPNGAEEPQKVGPVIKAEIKDGKLSCDLSTAFGEGANAVDYKDFWLLLETDPMCYYSFDVNPAVSNVTMEVDKSVRGEGPSVNRAMISTLTVIAVVVLGGAAYFYNSSRTDYTYFQDQGDFVVNA</sequence>
<organism evidence="3 4">
    <name type="scientific">Babesia ovis</name>
    <dbReference type="NCBI Taxonomy" id="5869"/>
    <lineage>
        <taxon>Eukaryota</taxon>
        <taxon>Sar</taxon>
        <taxon>Alveolata</taxon>
        <taxon>Apicomplexa</taxon>
        <taxon>Aconoidasida</taxon>
        <taxon>Piroplasmida</taxon>
        <taxon>Babesiidae</taxon>
        <taxon>Babesia</taxon>
    </lineage>
</organism>
<evidence type="ECO:0000256" key="2">
    <source>
        <dbReference type="SAM" id="SignalP"/>
    </source>
</evidence>
<gene>
    <name evidence="3" type="ORF">BaOVIS_019050</name>
</gene>
<protein>
    <submittedName>
        <fullName evidence="3">Acriflavin resistance protein, putative</fullName>
    </submittedName>
</protein>
<evidence type="ECO:0000313" key="3">
    <source>
        <dbReference type="EMBL" id="GFE54501.1"/>
    </source>
</evidence>
<name>A0A9W5TBW0_BABOV</name>
<proteinExistence type="predicted"/>
<keyword evidence="2" id="KW-0732">Signal</keyword>
<feature type="signal peptide" evidence="2">
    <location>
        <begin position="1"/>
        <end position="20"/>
    </location>
</feature>
<dbReference type="Proteomes" id="UP001057455">
    <property type="component" value="Unassembled WGS sequence"/>
</dbReference>
<comment type="caution">
    <text evidence="3">The sequence shown here is derived from an EMBL/GenBank/DDBJ whole genome shotgun (WGS) entry which is preliminary data.</text>
</comment>
<reference evidence="3" key="1">
    <citation type="submission" date="2019-12" db="EMBL/GenBank/DDBJ databases">
        <title>Genome sequence of Babesia ovis.</title>
        <authorList>
            <person name="Yamagishi J."/>
            <person name="Sevinc F."/>
            <person name="Xuan X."/>
        </authorList>
    </citation>
    <scope>NUCLEOTIDE SEQUENCE</scope>
    <source>
        <strain evidence="3">Selcuk</strain>
    </source>
</reference>
<evidence type="ECO:0000313" key="4">
    <source>
        <dbReference type="Proteomes" id="UP001057455"/>
    </source>
</evidence>
<keyword evidence="4" id="KW-1185">Reference proteome</keyword>
<dbReference type="AlphaFoldDB" id="A0A9W5TBW0"/>
<accession>A0A9W5TBW0</accession>
<dbReference type="OrthoDB" id="365269at2759"/>
<evidence type="ECO:0000256" key="1">
    <source>
        <dbReference type="SAM" id="Phobius"/>
    </source>
</evidence>
<feature type="chain" id="PRO_5040990992" evidence="2">
    <location>
        <begin position="21"/>
        <end position="299"/>
    </location>
</feature>
<keyword evidence="1" id="KW-0472">Membrane</keyword>
<dbReference type="EMBL" id="BLIY01000016">
    <property type="protein sequence ID" value="GFE54501.1"/>
    <property type="molecule type" value="Genomic_DNA"/>
</dbReference>
<keyword evidence="1" id="KW-1133">Transmembrane helix</keyword>